<dbReference type="InterPro" id="IPR058533">
    <property type="entry name" value="Cation_efflux_TM"/>
</dbReference>
<keyword evidence="5 6" id="KW-0472">Membrane</keyword>
<dbReference type="Gene3D" id="1.20.1510.10">
    <property type="entry name" value="Cation efflux protein transmembrane domain"/>
    <property type="match status" value="1"/>
</dbReference>
<dbReference type="InterPro" id="IPR050291">
    <property type="entry name" value="CDF_Transporter"/>
</dbReference>
<evidence type="ECO:0000259" key="7">
    <source>
        <dbReference type="Pfam" id="PF01545"/>
    </source>
</evidence>
<dbReference type="EMBL" id="DRYK01000015">
    <property type="protein sequence ID" value="HHP67324.1"/>
    <property type="molecule type" value="Genomic_DNA"/>
</dbReference>
<dbReference type="InterPro" id="IPR036837">
    <property type="entry name" value="Cation_efflux_CTD_sf"/>
</dbReference>
<evidence type="ECO:0000256" key="1">
    <source>
        <dbReference type="ARBA" id="ARBA00004141"/>
    </source>
</evidence>
<gene>
    <name evidence="8" type="ORF">ENM60_00780</name>
</gene>
<keyword evidence="3 6" id="KW-0812">Transmembrane</keyword>
<feature type="transmembrane region" description="Helical" evidence="6">
    <location>
        <begin position="15"/>
        <end position="33"/>
    </location>
</feature>
<dbReference type="PANTHER" id="PTHR43840:SF30">
    <property type="entry name" value="TRANSPORT PROTEIN, HYPOTHETICAL"/>
    <property type="match status" value="1"/>
</dbReference>
<dbReference type="Pfam" id="PF01545">
    <property type="entry name" value="Cation_efflux"/>
    <property type="match status" value="1"/>
</dbReference>
<dbReference type="GO" id="GO:0008324">
    <property type="term" value="F:monoatomic cation transmembrane transporter activity"/>
    <property type="evidence" value="ECO:0007669"/>
    <property type="project" value="InterPro"/>
</dbReference>
<reference evidence="8" key="1">
    <citation type="journal article" date="2020" name="mSystems">
        <title>Genome- and Community-Level Interaction Insights into Carbon Utilization and Element Cycling Functions of Hydrothermarchaeota in Hydrothermal Sediment.</title>
        <authorList>
            <person name="Zhou Z."/>
            <person name="Liu Y."/>
            <person name="Xu W."/>
            <person name="Pan J."/>
            <person name="Luo Z.H."/>
            <person name="Li M."/>
        </authorList>
    </citation>
    <scope>NUCLEOTIDE SEQUENCE [LARGE SCALE GENOMIC DNA]</scope>
    <source>
        <strain evidence="8">SpSt-110</strain>
    </source>
</reference>
<evidence type="ECO:0000256" key="3">
    <source>
        <dbReference type="ARBA" id="ARBA00022692"/>
    </source>
</evidence>
<dbReference type="SUPFAM" id="SSF161111">
    <property type="entry name" value="Cation efflux protein transmembrane domain-like"/>
    <property type="match status" value="1"/>
</dbReference>
<comment type="subcellular location">
    <subcellularLocation>
        <location evidence="1">Membrane</location>
        <topology evidence="1">Multi-pass membrane protein</topology>
    </subcellularLocation>
</comment>
<sequence>MNGVLNGSKGPGVNAYTSIATGVGIAITLTSYFNLRSSYGRQGVELLRYESTHALMDSVASVSATVGILVSSITGSVALEILFTLILTVFIIHSVQGILQDSFRIITGETLDYKASLLIMNNIQDLVSRSGGEVKSVEARRLSSFYVVNIDVYLDPETTLREAHRLRRKIVKRVAGLSDTFYHVDVRFYPQPAYEMESRGRTLSYAGGRARRKR</sequence>
<evidence type="ECO:0000313" key="8">
    <source>
        <dbReference type="EMBL" id="HHP67324.1"/>
    </source>
</evidence>
<dbReference type="InterPro" id="IPR027469">
    <property type="entry name" value="Cation_efflux_TMD_sf"/>
</dbReference>
<evidence type="ECO:0000256" key="4">
    <source>
        <dbReference type="ARBA" id="ARBA00022989"/>
    </source>
</evidence>
<feature type="domain" description="Cation efflux protein transmembrane" evidence="7">
    <location>
        <begin position="17"/>
        <end position="106"/>
    </location>
</feature>
<proteinExistence type="predicted"/>
<dbReference type="Gene3D" id="3.30.70.1350">
    <property type="entry name" value="Cation efflux protein, cytoplasmic domain"/>
    <property type="match status" value="1"/>
</dbReference>
<dbReference type="GO" id="GO:0016020">
    <property type="term" value="C:membrane"/>
    <property type="evidence" value="ECO:0007669"/>
    <property type="project" value="UniProtKB-SubCell"/>
</dbReference>
<keyword evidence="4 6" id="KW-1133">Transmembrane helix</keyword>
<organism evidence="8">
    <name type="scientific">Thermogladius calderae</name>
    <dbReference type="NCBI Taxonomy" id="1200300"/>
    <lineage>
        <taxon>Archaea</taxon>
        <taxon>Thermoproteota</taxon>
        <taxon>Thermoprotei</taxon>
        <taxon>Desulfurococcales</taxon>
        <taxon>Desulfurococcaceae</taxon>
        <taxon>Thermogladius</taxon>
    </lineage>
</organism>
<accession>A0A7J3XX98</accession>
<evidence type="ECO:0000256" key="6">
    <source>
        <dbReference type="SAM" id="Phobius"/>
    </source>
</evidence>
<comment type="caution">
    <text evidence="8">The sequence shown here is derived from an EMBL/GenBank/DDBJ whole genome shotgun (WGS) entry which is preliminary data.</text>
</comment>
<feature type="transmembrane region" description="Helical" evidence="6">
    <location>
        <begin position="81"/>
        <end position="99"/>
    </location>
</feature>
<dbReference type="AlphaFoldDB" id="A0A7J3XX98"/>
<protein>
    <recommendedName>
        <fullName evidence="7">Cation efflux protein transmembrane domain-containing protein</fullName>
    </recommendedName>
</protein>
<evidence type="ECO:0000256" key="2">
    <source>
        <dbReference type="ARBA" id="ARBA00022448"/>
    </source>
</evidence>
<evidence type="ECO:0000256" key="5">
    <source>
        <dbReference type="ARBA" id="ARBA00023136"/>
    </source>
</evidence>
<dbReference type="PANTHER" id="PTHR43840">
    <property type="entry name" value="MITOCHONDRIAL METAL TRANSPORTER 1-RELATED"/>
    <property type="match status" value="1"/>
</dbReference>
<name>A0A7J3XX98_9CREN</name>
<dbReference type="SUPFAM" id="SSF160240">
    <property type="entry name" value="Cation efflux protein cytoplasmic domain-like"/>
    <property type="match status" value="1"/>
</dbReference>
<keyword evidence="2" id="KW-0813">Transport</keyword>